<protein>
    <recommendedName>
        <fullName evidence="3">Type-F conjugative transfer system protein TraW</fullName>
    </recommendedName>
</protein>
<reference evidence="1 2" key="1">
    <citation type="submission" date="2020-04" db="EMBL/GenBank/DDBJ databases">
        <title>Acinetobacter Taxon 24.</title>
        <authorList>
            <person name="Nemec A."/>
            <person name="Radolfova-Krizova L."/>
            <person name="Higgins P.G."/>
            <person name="Spanelova P."/>
        </authorList>
    </citation>
    <scope>NUCLEOTIDE SEQUENCE [LARGE SCALE GENOMIC DNA]</scope>
    <source>
        <strain evidence="1 2">ANC 5380</strain>
    </source>
</reference>
<name>A0A7Y2REP7_9GAMM</name>
<dbReference type="Proteomes" id="UP000569202">
    <property type="component" value="Unassembled WGS sequence"/>
</dbReference>
<organism evidence="1 2">
    <name type="scientific">Acinetobacter terrae</name>
    <dbReference type="NCBI Taxonomy" id="2731247"/>
    <lineage>
        <taxon>Bacteria</taxon>
        <taxon>Pseudomonadati</taxon>
        <taxon>Pseudomonadota</taxon>
        <taxon>Gammaproteobacteria</taxon>
        <taxon>Moraxellales</taxon>
        <taxon>Moraxellaceae</taxon>
        <taxon>Acinetobacter</taxon>
        <taxon>Acinetobacter Taxon 24</taxon>
    </lineage>
</organism>
<evidence type="ECO:0000313" key="1">
    <source>
        <dbReference type="EMBL" id="NNH77400.1"/>
    </source>
</evidence>
<sequence length="195" mass="22574">MATLIGSPSYAKDFGTYGVTYPVKEKDFIEAIKEKLQAMMDSGEWDEIKNKYINDTMNGLKRPRGHQLPYATATKTRFVDPSIIMEMDIKLPDGTYLARKGDYINPLKNMGLSHPMAFIDGDNPKQVEWAIKMREQNPKTFIILVNGNWYELSLKHKFQMWFDQTGEFVNRLDIQKTPSYVIQQDLRLKVDEVAL</sequence>
<dbReference type="RefSeq" id="WP_171540244.1">
    <property type="nucleotide sequence ID" value="NZ_JABERL010000018.1"/>
</dbReference>
<evidence type="ECO:0000313" key="2">
    <source>
        <dbReference type="Proteomes" id="UP000569202"/>
    </source>
</evidence>
<dbReference type="AlphaFoldDB" id="A0A7Y2REP7"/>
<gene>
    <name evidence="1" type="ORF">HLH17_06895</name>
</gene>
<accession>A0A7Y2REP7</accession>
<evidence type="ECO:0008006" key="3">
    <source>
        <dbReference type="Google" id="ProtNLM"/>
    </source>
</evidence>
<proteinExistence type="predicted"/>
<dbReference type="EMBL" id="JABERL010000018">
    <property type="protein sequence ID" value="NNH77400.1"/>
    <property type="molecule type" value="Genomic_DNA"/>
</dbReference>
<comment type="caution">
    <text evidence="1">The sequence shown here is derived from an EMBL/GenBank/DDBJ whole genome shotgun (WGS) entry which is preliminary data.</text>
</comment>